<accession>A0A6A6Y8T5</accession>
<reference evidence="3" key="3">
    <citation type="submission" date="2025-04" db="UniProtKB">
        <authorList>
            <consortium name="RefSeq"/>
        </authorList>
    </citation>
    <scope>IDENTIFICATION</scope>
    <source>
        <strain evidence="3">CBS 304.34</strain>
    </source>
</reference>
<gene>
    <name evidence="1 3" type="ORF">BDZ99DRAFT_146392</name>
</gene>
<dbReference type="AlphaFoldDB" id="A0A6A6Y8T5"/>
<organism evidence="1">
    <name type="scientific">Mytilinidion resinicola</name>
    <dbReference type="NCBI Taxonomy" id="574789"/>
    <lineage>
        <taxon>Eukaryota</taxon>
        <taxon>Fungi</taxon>
        <taxon>Dikarya</taxon>
        <taxon>Ascomycota</taxon>
        <taxon>Pezizomycotina</taxon>
        <taxon>Dothideomycetes</taxon>
        <taxon>Pleosporomycetidae</taxon>
        <taxon>Mytilinidiales</taxon>
        <taxon>Mytilinidiaceae</taxon>
        <taxon>Mytilinidion</taxon>
    </lineage>
</organism>
<keyword evidence="2" id="KW-1185">Reference proteome</keyword>
<dbReference type="Proteomes" id="UP000504636">
    <property type="component" value="Unplaced"/>
</dbReference>
<name>A0A6A6Y8T5_9PEZI</name>
<dbReference type="GeneID" id="54453636"/>
<proteinExistence type="predicted"/>
<reference evidence="3" key="2">
    <citation type="submission" date="2020-04" db="EMBL/GenBank/DDBJ databases">
        <authorList>
            <consortium name="NCBI Genome Project"/>
        </authorList>
    </citation>
    <scope>NUCLEOTIDE SEQUENCE</scope>
    <source>
        <strain evidence="3">CBS 304.34</strain>
    </source>
</reference>
<evidence type="ECO:0000313" key="1">
    <source>
        <dbReference type="EMBL" id="KAF2804968.1"/>
    </source>
</evidence>
<protein>
    <submittedName>
        <fullName evidence="1 3">Uncharacterized protein</fullName>
    </submittedName>
</protein>
<sequence length="97" mass="10879">MAKPSISHLIEALSPSPLAYKHLREVLINKVLCILIEFLISRLISRLMSLPHELPHEAAAGLSTALYFLRQAVTQVAALQPRINNSYARKLLSEHQL</sequence>
<dbReference type="RefSeq" id="XP_033571932.1">
    <property type="nucleotide sequence ID" value="XM_033712743.1"/>
</dbReference>
<evidence type="ECO:0000313" key="2">
    <source>
        <dbReference type="Proteomes" id="UP000504636"/>
    </source>
</evidence>
<evidence type="ECO:0000313" key="3">
    <source>
        <dbReference type="RefSeq" id="XP_033571932.1"/>
    </source>
</evidence>
<reference evidence="1 3" key="1">
    <citation type="journal article" date="2020" name="Stud. Mycol.">
        <title>101 Dothideomycetes genomes: a test case for predicting lifestyles and emergence of pathogens.</title>
        <authorList>
            <person name="Haridas S."/>
            <person name="Albert R."/>
            <person name="Binder M."/>
            <person name="Bloem J."/>
            <person name="Labutti K."/>
            <person name="Salamov A."/>
            <person name="Andreopoulos B."/>
            <person name="Baker S."/>
            <person name="Barry K."/>
            <person name="Bills G."/>
            <person name="Bluhm B."/>
            <person name="Cannon C."/>
            <person name="Castanera R."/>
            <person name="Culley D."/>
            <person name="Daum C."/>
            <person name="Ezra D."/>
            <person name="Gonzalez J."/>
            <person name="Henrissat B."/>
            <person name="Kuo A."/>
            <person name="Liang C."/>
            <person name="Lipzen A."/>
            <person name="Lutzoni F."/>
            <person name="Magnuson J."/>
            <person name="Mondo S."/>
            <person name="Nolan M."/>
            <person name="Ohm R."/>
            <person name="Pangilinan J."/>
            <person name="Park H.-J."/>
            <person name="Ramirez L."/>
            <person name="Alfaro M."/>
            <person name="Sun H."/>
            <person name="Tritt A."/>
            <person name="Yoshinaga Y."/>
            <person name="Zwiers L.-H."/>
            <person name="Turgeon B."/>
            <person name="Goodwin S."/>
            <person name="Spatafora J."/>
            <person name="Crous P."/>
            <person name="Grigoriev I."/>
        </authorList>
    </citation>
    <scope>NUCLEOTIDE SEQUENCE</scope>
    <source>
        <strain evidence="1 3">CBS 304.34</strain>
    </source>
</reference>
<dbReference type="EMBL" id="MU003711">
    <property type="protein sequence ID" value="KAF2804968.1"/>
    <property type="molecule type" value="Genomic_DNA"/>
</dbReference>